<dbReference type="InterPro" id="IPR027417">
    <property type="entry name" value="P-loop_NTPase"/>
</dbReference>
<dbReference type="Gene3D" id="3.40.50.300">
    <property type="entry name" value="P-loop containing nucleotide triphosphate hydrolases"/>
    <property type="match status" value="2"/>
</dbReference>
<gene>
    <name evidence="1" type="ORF">CH338_01550</name>
</gene>
<dbReference type="EMBL" id="NPEU01000007">
    <property type="protein sequence ID" value="RAI41904.1"/>
    <property type="molecule type" value="Genomic_DNA"/>
</dbReference>
<keyword evidence="2" id="KW-1185">Reference proteome</keyword>
<dbReference type="PANTHER" id="PTHR30121:SF11">
    <property type="entry name" value="AAA+ ATPASE DOMAIN-CONTAINING PROTEIN"/>
    <property type="match status" value="1"/>
</dbReference>
<accession>A0A327KV99</accession>
<dbReference type="AlphaFoldDB" id="A0A327KV99"/>
<dbReference type="PANTHER" id="PTHR30121">
    <property type="entry name" value="UNCHARACTERIZED PROTEIN YJGR-RELATED"/>
    <property type="match status" value="1"/>
</dbReference>
<dbReference type="InterPro" id="IPR051162">
    <property type="entry name" value="T4SS_component"/>
</dbReference>
<proteinExistence type="predicted"/>
<evidence type="ECO:0000313" key="1">
    <source>
        <dbReference type="EMBL" id="RAI41904.1"/>
    </source>
</evidence>
<reference evidence="1 2" key="1">
    <citation type="submission" date="2017-07" db="EMBL/GenBank/DDBJ databases">
        <title>Draft Genome Sequences of Select Purple Nonsulfur Bacteria.</title>
        <authorList>
            <person name="Lasarre B."/>
            <person name="Mckinlay J.B."/>
        </authorList>
    </citation>
    <scope>NUCLEOTIDE SEQUENCE [LARGE SCALE GENOMIC DNA]</scope>
    <source>
        <strain evidence="1 2">DSM 11907</strain>
    </source>
</reference>
<organism evidence="1 2">
    <name type="scientific">Rhodoplanes elegans</name>
    <dbReference type="NCBI Taxonomy" id="29408"/>
    <lineage>
        <taxon>Bacteria</taxon>
        <taxon>Pseudomonadati</taxon>
        <taxon>Pseudomonadota</taxon>
        <taxon>Alphaproteobacteria</taxon>
        <taxon>Hyphomicrobiales</taxon>
        <taxon>Nitrobacteraceae</taxon>
        <taxon>Rhodoplanes</taxon>
    </lineage>
</organism>
<dbReference type="SUPFAM" id="SSF52540">
    <property type="entry name" value="P-loop containing nucleoside triphosphate hydrolases"/>
    <property type="match status" value="1"/>
</dbReference>
<comment type="caution">
    <text evidence="1">The sequence shown here is derived from an EMBL/GenBank/DDBJ whole genome shotgun (WGS) entry which is preliminary data.</text>
</comment>
<name>A0A327KV99_9BRAD</name>
<evidence type="ECO:0000313" key="2">
    <source>
        <dbReference type="Proteomes" id="UP000248863"/>
    </source>
</evidence>
<protein>
    <submittedName>
        <fullName evidence="1">Uncharacterized protein</fullName>
    </submittedName>
</protein>
<dbReference type="Proteomes" id="UP000248863">
    <property type="component" value="Unassembled WGS sequence"/>
</dbReference>
<sequence>MHQTPLVLGETLHKEVFAISQDDRRRHLYVLGATGTGKSTFLVNLIRQDMANGHGLSFIDPHGQDAEKALSYVPAKRVKHVTYFNPADLDRPVGFNVLQDVAEDQRDTVADNVVLAFKHLWQHESWGPSLERLLLHSVRALLDTEGSDLLGIVRILTEEGFRDSVVKQSRNPLTSHFWREEFPYWADRNLDQRIDPVLNKVERALAHPAVRNVLCQSPNLIDLRKTMDEGRILVANLSKGVLGEGNAAFLGSLLISAIAQAAISRSVIAESERRIFHLYVDEFQNFPTASISLILSEARKYGLTLCLSNQFLGQVPELLRKSVLANAASFVSFRVGAEDAPFIAKHLGWPNPDTLQGLPNFRAMGKFMISGSPSRPVTLRTHPLPDPDLDLSVEVIAFSRATRARARSSVEERISRFLKFAQPPRRKNTKLKW</sequence>